<evidence type="ECO:0000256" key="11">
    <source>
        <dbReference type="ARBA" id="ARBA00048044"/>
    </source>
</evidence>
<dbReference type="Proteomes" id="UP000199071">
    <property type="component" value="Unassembled WGS sequence"/>
</dbReference>
<feature type="transmembrane region" description="Helical" evidence="12">
    <location>
        <begin position="266"/>
        <end position="284"/>
    </location>
</feature>
<keyword evidence="9 12" id="KW-0472">Membrane</keyword>
<dbReference type="GO" id="GO:0120547">
    <property type="term" value="F:heme A synthase activity"/>
    <property type="evidence" value="ECO:0007669"/>
    <property type="project" value="UniProtKB-EC"/>
</dbReference>
<evidence type="ECO:0000313" key="13">
    <source>
        <dbReference type="EMBL" id="SDB17923.1"/>
    </source>
</evidence>
<dbReference type="PANTHER" id="PTHR23289">
    <property type="entry name" value="CYTOCHROME C OXIDASE ASSEMBLY PROTEIN COX15"/>
    <property type="match status" value="1"/>
</dbReference>
<sequence>MASVSSAAHIDAPRPARGMAPVRWWLYGIALLLVIMVLVGGATRLTDSGLSITEWKPIHGVIPPLNAAEWQEEFAKYQQIPEYQLINKGMTLAAFKGIFWWEWAHRFLGRFIGVAFLLPLIWFWATGRIGRRLAPRLAGIFVLGGLQGAVGWWMVASGLTARTDVSQYRLAAHLTLACVILAYILWVAAGLRERSTVAPMRFRVTGAIVLGLIFFQIFLGGLVAGLDAGLASDTWPLMRGALVPDGLLFQQPVWLNFFENALTVQFDHRVVGYLLFVAALAHAWQTRGTAYFRGALSLALLVTVQAVIGVANVLAAVPIWLALVHQFGAILVLGHSVANLRAMLPAGEGGAATAQLKTE</sequence>
<organism evidence="13 14">
    <name type="scientific">Bauldia litoralis</name>
    <dbReference type="NCBI Taxonomy" id="665467"/>
    <lineage>
        <taxon>Bacteria</taxon>
        <taxon>Pseudomonadati</taxon>
        <taxon>Pseudomonadota</taxon>
        <taxon>Alphaproteobacteria</taxon>
        <taxon>Hyphomicrobiales</taxon>
        <taxon>Kaistiaceae</taxon>
        <taxon>Bauldia</taxon>
    </lineage>
</organism>
<comment type="function">
    <text evidence="12">Catalyzes the conversion of heme O to heme A by two successive hydroxylations of the methyl group at C8. The first hydroxylation forms heme I, the second hydroxylation results in an unstable dihydroxymethyl group, which spontaneously dehydrates, resulting in the formyl group of heme A.</text>
</comment>
<dbReference type="InterPro" id="IPR023754">
    <property type="entry name" value="HemeA_Synthase_type2"/>
</dbReference>
<evidence type="ECO:0000256" key="10">
    <source>
        <dbReference type="ARBA" id="ARBA00044501"/>
    </source>
</evidence>
<gene>
    <name evidence="12" type="primary">ctaA</name>
    <name evidence="13" type="ORF">SAMN02982931_01448</name>
</gene>
<evidence type="ECO:0000256" key="2">
    <source>
        <dbReference type="ARBA" id="ARBA00004141"/>
    </source>
</evidence>
<feature type="binding site" description="axial binding residue" evidence="12">
    <location>
        <position position="268"/>
    </location>
    <ligand>
        <name>heme</name>
        <dbReference type="ChEBI" id="CHEBI:30413"/>
    </ligand>
    <ligandPart>
        <name>Fe</name>
        <dbReference type="ChEBI" id="CHEBI:18248"/>
    </ligandPart>
</feature>
<comment type="subunit">
    <text evidence="12">Interacts with CtaB.</text>
</comment>
<keyword evidence="3 12" id="KW-0812">Transmembrane</keyword>
<evidence type="ECO:0000256" key="7">
    <source>
        <dbReference type="ARBA" id="ARBA00023004"/>
    </source>
</evidence>
<feature type="binding site" description="axial binding residue" evidence="12">
    <location>
        <position position="325"/>
    </location>
    <ligand>
        <name>heme</name>
        <dbReference type="ChEBI" id="CHEBI:30413"/>
    </ligand>
    <ligandPart>
        <name>Fe</name>
        <dbReference type="ChEBI" id="CHEBI:18248"/>
    </ligandPart>
</feature>
<feature type="transmembrane region" description="Helical" evidence="12">
    <location>
        <begin position="24"/>
        <end position="43"/>
    </location>
</feature>
<evidence type="ECO:0000256" key="4">
    <source>
        <dbReference type="ARBA" id="ARBA00022723"/>
    </source>
</evidence>
<protein>
    <recommendedName>
        <fullName evidence="12">Heme A synthase</fullName>
        <shortName evidence="12">HAS</shortName>
        <ecNumber evidence="12">1.17.99.9</ecNumber>
    </recommendedName>
    <alternativeName>
        <fullName evidence="12">Cytochrome aa3-controlling protein</fullName>
    </alternativeName>
</protein>
<keyword evidence="12" id="KW-1003">Cell membrane</keyword>
<dbReference type="HAMAP" id="MF_01665">
    <property type="entry name" value="HemeA_synth_type2"/>
    <property type="match status" value="1"/>
</dbReference>
<reference evidence="13 14" key="1">
    <citation type="submission" date="2016-10" db="EMBL/GenBank/DDBJ databases">
        <authorList>
            <person name="de Groot N.N."/>
        </authorList>
    </citation>
    <scope>NUCLEOTIDE SEQUENCE [LARGE SCALE GENOMIC DNA]</scope>
    <source>
        <strain evidence="13 14">ATCC 35022</strain>
    </source>
</reference>
<evidence type="ECO:0000313" key="14">
    <source>
        <dbReference type="Proteomes" id="UP000199071"/>
    </source>
</evidence>
<dbReference type="UniPathway" id="UPA00269">
    <property type="reaction ID" value="UER00713"/>
</dbReference>
<keyword evidence="7 12" id="KW-0408">Iron</keyword>
<evidence type="ECO:0000256" key="8">
    <source>
        <dbReference type="ARBA" id="ARBA00023133"/>
    </source>
</evidence>
<keyword evidence="8 12" id="KW-0350">Heme biosynthesis</keyword>
<dbReference type="OrthoDB" id="9793156at2"/>
<evidence type="ECO:0000256" key="6">
    <source>
        <dbReference type="ARBA" id="ARBA00023002"/>
    </source>
</evidence>
<evidence type="ECO:0000256" key="3">
    <source>
        <dbReference type="ARBA" id="ARBA00022692"/>
    </source>
</evidence>
<evidence type="ECO:0000256" key="1">
    <source>
        <dbReference type="ARBA" id="ARBA00001970"/>
    </source>
</evidence>
<comment type="subcellular location">
    <subcellularLocation>
        <location evidence="12">Cell membrane</location>
        <topology evidence="12">Multi-pass membrane protein</topology>
    </subcellularLocation>
    <subcellularLocation>
        <location evidence="2">Membrane</location>
        <topology evidence="2">Multi-pass membrane protein</topology>
    </subcellularLocation>
</comment>
<feature type="transmembrane region" description="Helical" evidence="12">
    <location>
        <begin position="204"/>
        <end position="226"/>
    </location>
</feature>
<dbReference type="GO" id="GO:0005886">
    <property type="term" value="C:plasma membrane"/>
    <property type="evidence" value="ECO:0007669"/>
    <property type="project" value="UniProtKB-SubCell"/>
</dbReference>
<comment type="cofactor">
    <cofactor evidence="1 12">
        <name>heme b</name>
        <dbReference type="ChEBI" id="CHEBI:60344"/>
    </cofactor>
</comment>
<dbReference type="GO" id="GO:0046872">
    <property type="term" value="F:metal ion binding"/>
    <property type="evidence" value="ECO:0007669"/>
    <property type="project" value="UniProtKB-KW"/>
</dbReference>
<feature type="transmembrane region" description="Helical" evidence="12">
    <location>
        <begin position="170"/>
        <end position="192"/>
    </location>
</feature>
<evidence type="ECO:0000256" key="9">
    <source>
        <dbReference type="ARBA" id="ARBA00023136"/>
    </source>
</evidence>
<accession>A0A1G6BBH7</accession>
<dbReference type="Pfam" id="PF02628">
    <property type="entry name" value="COX15-CtaA"/>
    <property type="match status" value="1"/>
</dbReference>
<comment type="caution">
    <text evidence="12">Lacks conserved residue(s) required for the propagation of feature annotation.</text>
</comment>
<keyword evidence="5 12" id="KW-1133">Transmembrane helix</keyword>
<dbReference type="InterPro" id="IPR003780">
    <property type="entry name" value="COX15/CtaA_fam"/>
</dbReference>
<keyword evidence="6 12" id="KW-0560">Oxidoreductase</keyword>
<evidence type="ECO:0000256" key="12">
    <source>
        <dbReference type="HAMAP-Rule" id="MF_01665"/>
    </source>
</evidence>
<dbReference type="STRING" id="665467.SAMN02982931_01448"/>
<comment type="pathway">
    <text evidence="10 12">Porphyrin-containing compound metabolism; heme A biosynthesis; heme A from heme O: step 1/1.</text>
</comment>
<dbReference type="AlphaFoldDB" id="A0A1G6BBH7"/>
<comment type="catalytic activity">
    <reaction evidence="11">
        <text>Fe(II)-heme o + 2 A + H2O = Fe(II)-heme a + 2 AH2</text>
        <dbReference type="Rhea" id="RHEA:63388"/>
        <dbReference type="ChEBI" id="CHEBI:13193"/>
        <dbReference type="ChEBI" id="CHEBI:15377"/>
        <dbReference type="ChEBI" id="CHEBI:17499"/>
        <dbReference type="ChEBI" id="CHEBI:60530"/>
        <dbReference type="ChEBI" id="CHEBI:61715"/>
        <dbReference type="EC" id="1.17.99.9"/>
    </reaction>
    <physiologicalReaction direction="left-to-right" evidence="11">
        <dbReference type="Rhea" id="RHEA:63389"/>
    </physiologicalReaction>
</comment>
<evidence type="ECO:0000256" key="5">
    <source>
        <dbReference type="ARBA" id="ARBA00022989"/>
    </source>
</evidence>
<dbReference type="EC" id="1.17.99.9" evidence="12"/>
<keyword evidence="4 12" id="KW-0479">Metal-binding</keyword>
<comment type="similarity">
    <text evidence="12">Belongs to the COX15/CtaA family. Type 2 subfamily.</text>
</comment>
<dbReference type="GO" id="GO:0006784">
    <property type="term" value="P:heme A biosynthetic process"/>
    <property type="evidence" value="ECO:0007669"/>
    <property type="project" value="UniProtKB-UniRule"/>
</dbReference>
<feature type="transmembrane region" description="Helical" evidence="12">
    <location>
        <begin position="107"/>
        <end position="125"/>
    </location>
</feature>
<dbReference type="PANTHER" id="PTHR23289:SF2">
    <property type="entry name" value="CYTOCHROME C OXIDASE ASSEMBLY PROTEIN COX15 HOMOLOG"/>
    <property type="match status" value="1"/>
</dbReference>
<name>A0A1G6BBH7_9HYPH</name>
<dbReference type="EMBL" id="FMXQ01000002">
    <property type="protein sequence ID" value="SDB17923.1"/>
    <property type="molecule type" value="Genomic_DNA"/>
</dbReference>
<dbReference type="RefSeq" id="WP_090875778.1">
    <property type="nucleotide sequence ID" value="NZ_FMXQ01000002.1"/>
</dbReference>
<keyword evidence="14" id="KW-1185">Reference proteome</keyword>
<proteinExistence type="inferred from homology"/>
<feature type="transmembrane region" description="Helical" evidence="12">
    <location>
        <begin position="137"/>
        <end position="155"/>
    </location>
</feature>